<accession>R4V1J3</accession>
<dbReference type="Gene3D" id="3.15.10.30">
    <property type="entry name" value="Haemolymph juvenile hormone binding protein"/>
    <property type="match status" value="1"/>
</dbReference>
<dbReference type="SMART" id="SM00700">
    <property type="entry name" value="JHBP"/>
    <property type="match status" value="1"/>
</dbReference>
<dbReference type="PANTHER" id="PTHR11008:SF18">
    <property type="entry name" value="BCDNA.GH05536-RELATED"/>
    <property type="match status" value="1"/>
</dbReference>
<feature type="signal peptide" evidence="4">
    <location>
        <begin position="1"/>
        <end position="22"/>
    </location>
</feature>
<dbReference type="AlphaFoldDB" id="R4V1J3"/>
<dbReference type="EMBL" id="KC740703">
    <property type="protein sequence ID" value="AGM32527.1"/>
    <property type="molecule type" value="mRNA"/>
</dbReference>
<evidence type="ECO:0000313" key="5">
    <source>
        <dbReference type="EMBL" id="AGM32527.1"/>
    </source>
</evidence>
<proteinExistence type="evidence at transcript level"/>
<dbReference type="FunFam" id="3.15.10.30:FF:000001">
    <property type="entry name" value="Takeout-like protein 1"/>
    <property type="match status" value="1"/>
</dbReference>
<evidence type="ECO:0000256" key="1">
    <source>
        <dbReference type="ARBA" id="ARBA00022729"/>
    </source>
</evidence>
<dbReference type="InterPro" id="IPR038606">
    <property type="entry name" value="To_sf"/>
</dbReference>
<evidence type="ECO:0000256" key="2">
    <source>
        <dbReference type="ARBA" id="ARBA00023108"/>
    </source>
</evidence>
<evidence type="ECO:0000256" key="4">
    <source>
        <dbReference type="SAM" id="SignalP"/>
    </source>
</evidence>
<name>R4V1J3_COPFO</name>
<dbReference type="GO" id="GO:0007623">
    <property type="term" value="P:circadian rhythm"/>
    <property type="evidence" value="ECO:0007669"/>
    <property type="project" value="UniProtKB-ARBA"/>
</dbReference>
<keyword evidence="2" id="KW-0090">Biological rhythms</keyword>
<dbReference type="InterPro" id="IPR010562">
    <property type="entry name" value="Haemolymph_juvenile_hormone-bd"/>
</dbReference>
<protein>
    <submittedName>
        <fullName evidence="5">Hemolymph juvenile hormone binding protein (JHBP)</fullName>
    </submittedName>
</protein>
<dbReference type="PANTHER" id="PTHR11008">
    <property type="entry name" value="PROTEIN TAKEOUT-LIKE PROTEIN"/>
    <property type="match status" value="1"/>
</dbReference>
<sequence length="252" mass="28228">MKSAPWLILVAVVALDSAAIKAAKLPATFKLCKRHDPNINACLQTAIQQAIREMKPGLPAFHLLPVDPLHVIKITIEEGAGRPVNMNMEFHNTSNVGLSQGVLTAVRSDLDKRIIEADGIIPESTMEGDYVMDGRFLVLPVKGKGKYKIDFTGLKATLKLQAEPQTKSGKVYWNVVKFELNIKSLENFKVQFDNLFNGDKVLGENTNKILNENWKQFWEELKPSFEETFAAVFLQLSKAIFSRVPEADIFLE</sequence>
<keyword evidence="1 4" id="KW-0732">Signal</keyword>
<reference evidence="5" key="1">
    <citation type="submission" date="2013-03" db="EMBL/GenBank/DDBJ databases">
        <title>Immune-Related transcriptome of Coptotermes formosanus Shiraki workers: the defense mechanism.</title>
        <authorList>
            <person name="Hussain A."/>
            <person name="Li Y.F."/>
            <person name="Wen S.Y."/>
        </authorList>
    </citation>
    <scope>NUCLEOTIDE SEQUENCE</scope>
</reference>
<comment type="similarity">
    <text evidence="3">Belongs to the TO family.</text>
</comment>
<dbReference type="GO" id="GO:0005615">
    <property type="term" value="C:extracellular space"/>
    <property type="evidence" value="ECO:0007669"/>
    <property type="project" value="TreeGrafter"/>
</dbReference>
<dbReference type="Pfam" id="PF06585">
    <property type="entry name" value="JHBP"/>
    <property type="match status" value="1"/>
</dbReference>
<organism evidence="5">
    <name type="scientific">Coptotermes formosanus</name>
    <name type="common">Formosan subterranean termite</name>
    <dbReference type="NCBI Taxonomy" id="36987"/>
    <lineage>
        <taxon>Eukaryota</taxon>
        <taxon>Metazoa</taxon>
        <taxon>Ecdysozoa</taxon>
        <taxon>Arthropoda</taxon>
        <taxon>Hexapoda</taxon>
        <taxon>Insecta</taxon>
        <taxon>Pterygota</taxon>
        <taxon>Neoptera</taxon>
        <taxon>Polyneoptera</taxon>
        <taxon>Dictyoptera</taxon>
        <taxon>Blattodea</taxon>
        <taxon>Blattoidea</taxon>
        <taxon>Termitoidae</taxon>
        <taxon>Rhinotermitidae</taxon>
        <taxon>Coptotermes</taxon>
    </lineage>
</organism>
<feature type="chain" id="PRO_5004380666" evidence="4">
    <location>
        <begin position="23"/>
        <end position="252"/>
    </location>
</feature>
<evidence type="ECO:0000256" key="3">
    <source>
        <dbReference type="ARBA" id="ARBA00060902"/>
    </source>
</evidence>